<dbReference type="Proteomes" id="UP001321760">
    <property type="component" value="Unassembled WGS sequence"/>
</dbReference>
<protein>
    <submittedName>
        <fullName evidence="2">Uncharacterized protein</fullName>
    </submittedName>
</protein>
<evidence type="ECO:0000313" key="2">
    <source>
        <dbReference type="EMBL" id="KAK4447260.1"/>
    </source>
</evidence>
<gene>
    <name evidence="2" type="ORF">QBC34DRAFT_467878</name>
</gene>
<comment type="caution">
    <text evidence="2">The sequence shown here is derived from an EMBL/GenBank/DDBJ whole genome shotgun (WGS) entry which is preliminary data.</text>
</comment>
<evidence type="ECO:0000256" key="1">
    <source>
        <dbReference type="SAM" id="MobiDB-lite"/>
    </source>
</evidence>
<keyword evidence="3" id="KW-1185">Reference proteome</keyword>
<reference evidence="2" key="1">
    <citation type="journal article" date="2023" name="Mol. Phylogenet. Evol.">
        <title>Genome-scale phylogeny and comparative genomics of the fungal order Sordariales.</title>
        <authorList>
            <person name="Hensen N."/>
            <person name="Bonometti L."/>
            <person name="Westerberg I."/>
            <person name="Brannstrom I.O."/>
            <person name="Guillou S."/>
            <person name="Cros-Aarteil S."/>
            <person name="Calhoun S."/>
            <person name="Haridas S."/>
            <person name="Kuo A."/>
            <person name="Mondo S."/>
            <person name="Pangilinan J."/>
            <person name="Riley R."/>
            <person name="LaButti K."/>
            <person name="Andreopoulos B."/>
            <person name="Lipzen A."/>
            <person name="Chen C."/>
            <person name="Yan M."/>
            <person name="Daum C."/>
            <person name="Ng V."/>
            <person name="Clum A."/>
            <person name="Steindorff A."/>
            <person name="Ohm R.A."/>
            <person name="Martin F."/>
            <person name="Silar P."/>
            <person name="Natvig D.O."/>
            <person name="Lalanne C."/>
            <person name="Gautier V."/>
            <person name="Ament-Velasquez S.L."/>
            <person name="Kruys A."/>
            <person name="Hutchinson M.I."/>
            <person name="Powell A.J."/>
            <person name="Barry K."/>
            <person name="Miller A.N."/>
            <person name="Grigoriev I.V."/>
            <person name="Debuchy R."/>
            <person name="Gladieux P."/>
            <person name="Hiltunen Thoren M."/>
            <person name="Johannesson H."/>
        </authorList>
    </citation>
    <scope>NUCLEOTIDE SEQUENCE</scope>
    <source>
        <strain evidence="2">PSN243</strain>
    </source>
</reference>
<dbReference type="EMBL" id="MU865951">
    <property type="protein sequence ID" value="KAK4447260.1"/>
    <property type="molecule type" value="Genomic_DNA"/>
</dbReference>
<dbReference type="PANTHER" id="PTHR35043:SF9">
    <property type="match status" value="1"/>
</dbReference>
<sequence length="232" mass="25934">MRLTTEGLLVLAKKYLELVPDLPRSYIEDKSKGSGLAKFIVCAQAAWFCIQCLARIVQNLGISLLELNVLGHAICALITCSCGGINRWTYKEPMPQVIVSENHAKFVVAMSVFGKFDASQLGSSYLRCVNGKFMFRFPADSPKKSGSGDPDGNLGIKTSRPGWMPVRPTKYWLDVQSTGELPDQATFEKDKLHLHETKYGFRLHNMKQVERRLPQFNDMDQDSQPKSATSVS</sequence>
<dbReference type="AlphaFoldDB" id="A0AAV9GIM3"/>
<accession>A0AAV9GIM3</accession>
<feature type="region of interest" description="Disordered" evidence="1">
    <location>
        <begin position="141"/>
        <end position="162"/>
    </location>
</feature>
<organism evidence="2 3">
    <name type="scientific">Podospora aff. communis PSN243</name>
    <dbReference type="NCBI Taxonomy" id="3040156"/>
    <lineage>
        <taxon>Eukaryota</taxon>
        <taxon>Fungi</taxon>
        <taxon>Dikarya</taxon>
        <taxon>Ascomycota</taxon>
        <taxon>Pezizomycotina</taxon>
        <taxon>Sordariomycetes</taxon>
        <taxon>Sordariomycetidae</taxon>
        <taxon>Sordariales</taxon>
        <taxon>Podosporaceae</taxon>
        <taxon>Podospora</taxon>
    </lineage>
</organism>
<feature type="region of interest" description="Disordered" evidence="1">
    <location>
        <begin position="210"/>
        <end position="232"/>
    </location>
</feature>
<name>A0AAV9GIM3_9PEZI</name>
<reference evidence="2" key="2">
    <citation type="submission" date="2023-05" db="EMBL/GenBank/DDBJ databases">
        <authorList>
            <consortium name="Lawrence Berkeley National Laboratory"/>
            <person name="Steindorff A."/>
            <person name="Hensen N."/>
            <person name="Bonometti L."/>
            <person name="Westerberg I."/>
            <person name="Brannstrom I.O."/>
            <person name="Guillou S."/>
            <person name="Cros-Aarteil S."/>
            <person name="Calhoun S."/>
            <person name="Haridas S."/>
            <person name="Kuo A."/>
            <person name="Mondo S."/>
            <person name="Pangilinan J."/>
            <person name="Riley R."/>
            <person name="Labutti K."/>
            <person name="Andreopoulos B."/>
            <person name="Lipzen A."/>
            <person name="Chen C."/>
            <person name="Yanf M."/>
            <person name="Daum C."/>
            <person name="Ng V."/>
            <person name="Clum A."/>
            <person name="Ohm R."/>
            <person name="Martin F."/>
            <person name="Silar P."/>
            <person name="Natvig D."/>
            <person name="Lalanne C."/>
            <person name="Gautier V."/>
            <person name="Ament-Velasquez S.L."/>
            <person name="Kruys A."/>
            <person name="Hutchinson M.I."/>
            <person name="Powell A.J."/>
            <person name="Barry K."/>
            <person name="Miller A.N."/>
            <person name="Grigoriev I.V."/>
            <person name="Debuchy R."/>
            <person name="Gladieux P."/>
            <person name="Thoren M.H."/>
            <person name="Johannesson H."/>
        </authorList>
    </citation>
    <scope>NUCLEOTIDE SEQUENCE</scope>
    <source>
        <strain evidence="2">PSN243</strain>
    </source>
</reference>
<feature type="compositionally biased region" description="Polar residues" evidence="1">
    <location>
        <begin position="222"/>
        <end position="232"/>
    </location>
</feature>
<dbReference type="PANTHER" id="PTHR35043">
    <property type="entry name" value="TRANSCRIPTION FACTOR DOMAIN-CONTAINING PROTEIN"/>
    <property type="match status" value="1"/>
</dbReference>
<evidence type="ECO:0000313" key="3">
    <source>
        <dbReference type="Proteomes" id="UP001321760"/>
    </source>
</evidence>
<proteinExistence type="predicted"/>